<proteinExistence type="predicted"/>
<accession>A0A6N3AFY7</accession>
<dbReference type="RefSeq" id="WP_156530714.1">
    <property type="nucleotide sequence ID" value="NZ_CACRUE010000022.1"/>
</dbReference>
<keyword evidence="1" id="KW-1133">Transmembrane helix</keyword>
<dbReference type="InterPro" id="IPR038434">
    <property type="entry name" value="YARHG_sf"/>
</dbReference>
<feature type="transmembrane region" description="Helical" evidence="1">
    <location>
        <begin position="269"/>
        <end position="288"/>
    </location>
</feature>
<name>A0A6N3AFY7_9FIRM</name>
<dbReference type="Pfam" id="PF13308">
    <property type="entry name" value="YARHG"/>
    <property type="match status" value="1"/>
</dbReference>
<evidence type="ECO:0000313" key="3">
    <source>
        <dbReference type="EMBL" id="VYT91134.1"/>
    </source>
</evidence>
<dbReference type="EMBL" id="CACRUE010000022">
    <property type="protein sequence ID" value="VYT91134.1"/>
    <property type="molecule type" value="Genomic_DNA"/>
</dbReference>
<protein>
    <recommendedName>
        <fullName evidence="2">YARHG domain-containing protein</fullName>
    </recommendedName>
</protein>
<evidence type="ECO:0000256" key="1">
    <source>
        <dbReference type="SAM" id="Phobius"/>
    </source>
</evidence>
<reference evidence="3" key="1">
    <citation type="submission" date="2019-11" db="EMBL/GenBank/DDBJ databases">
        <authorList>
            <person name="Feng L."/>
        </authorList>
    </citation>
    <scope>NUCLEOTIDE SEQUENCE</scope>
    <source>
        <strain evidence="3">IbartlettiiLFYP30</strain>
    </source>
</reference>
<evidence type="ECO:0000259" key="2">
    <source>
        <dbReference type="SMART" id="SM01324"/>
    </source>
</evidence>
<dbReference type="AlphaFoldDB" id="A0A6N3AFY7"/>
<keyword evidence="1" id="KW-0472">Membrane</keyword>
<sequence>MLENLMIELENLCDEELHNTYNIDIETSDIEVYKLYDKLIDDNNILIPLKWPIYCFMDGKKLNRYGLDDIKDYFWEIKDCLENERYRDVIRSLTLIKSKYTILYNYKKDLYDKIYKIACSRSNIKIQFMRMKNDKEICDELKKYIESIIEEQLPYYERERRINYLGYKIIHDENDSYIYNSVRKIISDYNELYNLNKDFFDEISRCKIKVEVNNPTEGDDGTPIADPPIDRSTTIFIERIVSEIKNLNIDPLKNKIESLFDSIKKHKKLVVIFGIAVITCTLIFRGIGKTEPETDSMYQPLNISRDYIIKDSDLRYLNEEDLSNYTSNELAYIRNEIYARHGYIFPDKNLQSYFESKSWYKPNENYKGDWESLNNYEQKNIQLIKSIEDK</sequence>
<gene>
    <name evidence="3" type="ORF">IBLFYP30_01300</name>
</gene>
<keyword evidence="1" id="KW-0812">Transmembrane</keyword>
<dbReference type="Gene3D" id="1.20.58.1690">
    <property type="match status" value="1"/>
</dbReference>
<organism evidence="3">
    <name type="scientific">Intestinibacter bartlettii</name>
    <dbReference type="NCBI Taxonomy" id="261299"/>
    <lineage>
        <taxon>Bacteria</taxon>
        <taxon>Bacillati</taxon>
        <taxon>Bacillota</taxon>
        <taxon>Clostridia</taxon>
        <taxon>Peptostreptococcales</taxon>
        <taxon>Peptostreptococcaceae</taxon>
        <taxon>Intestinibacter</taxon>
    </lineage>
</organism>
<feature type="domain" description="YARHG" evidence="2">
    <location>
        <begin position="305"/>
        <end position="389"/>
    </location>
</feature>
<dbReference type="InterPro" id="IPR025582">
    <property type="entry name" value="YARHG_dom"/>
</dbReference>
<dbReference type="SMART" id="SM01324">
    <property type="entry name" value="YARHG"/>
    <property type="match status" value="1"/>
</dbReference>